<keyword evidence="3" id="KW-1185">Reference proteome</keyword>
<proteinExistence type="predicted"/>
<name>A0A9N8EM73_9STRA</name>
<accession>A0A9N8EM73</accession>
<dbReference type="EMBL" id="CAICTM010001240">
    <property type="protein sequence ID" value="CAB9521866.1"/>
    <property type="molecule type" value="Genomic_DNA"/>
</dbReference>
<gene>
    <name evidence="2" type="ORF">SEMRO_1242_G255490.1</name>
</gene>
<protein>
    <submittedName>
        <fullName evidence="2">Uncharacterized protein</fullName>
    </submittedName>
</protein>
<feature type="region of interest" description="Disordered" evidence="1">
    <location>
        <begin position="119"/>
        <end position="156"/>
    </location>
</feature>
<sequence length="156" mass="17988">MALLATVKETGVNDVGLLTFYKTFFQRYPVYQDEKWQLYHAMGGRKVGPFKLMYKLIKAQGRYFKKGFWHSPRNVKVLRSPWMTGGVLVFNKKGELTYALEESVGKPFDMERLQAAIEETRDQQRTSSRKSHSSKSSSEEIPAAISEQYHHGDGFQ</sequence>
<dbReference type="AlphaFoldDB" id="A0A9N8EM73"/>
<dbReference type="Proteomes" id="UP001153069">
    <property type="component" value="Unassembled WGS sequence"/>
</dbReference>
<dbReference type="Pfam" id="PF13911">
    <property type="entry name" value="AhpC-TSA_2"/>
    <property type="match status" value="1"/>
</dbReference>
<organism evidence="2 3">
    <name type="scientific">Seminavis robusta</name>
    <dbReference type="NCBI Taxonomy" id="568900"/>
    <lineage>
        <taxon>Eukaryota</taxon>
        <taxon>Sar</taxon>
        <taxon>Stramenopiles</taxon>
        <taxon>Ochrophyta</taxon>
        <taxon>Bacillariophyta</taxon>
        <taxon>Bacillariophyceae</taxon>
        <taxon>Bacillariophycidae</taxon>
        <taxon>Naviculales</taxon>
        <taxon>Naviculaceae</taxon>
        <taxon>Seminavis</taxon>
    </lineage>
</organism>
<evidence type="ECO:0000313" key="2">
    <source>
        <dbReference type="EMBL" id="CAB9521866.1"/>
    </source>
</evidence>
<evidence type="ECO:0000256" key="1">
    <source>
        <dbReference type="SAM" id="MobiDB-lite"/>
    </source>
</evidence>
<dbReference type="InterPro" id="IPR032801">
    <property type="entry name" value="PXL2A/B/C"/>
</dbReference>
<reference evidence="2" key="1">
    <citation type="submission" date="2020-06" db="EMBL/GenBank/DDBJ databases">
        <authorList>
            <consortium name="Plant Systems Biology data submission"/>
        </authorList>
    </citation>
    <scope>NUCLEOTIDE SEQUENCE</scope>
    <source>
        <strain evidence="2">D6</strain>
    </source>
</reference>
<comment type="caution">
    <text evidence="2">The sequence shown here is derived from an EMBL/GenBank/DDBJ whole genome shotgun (WGS) entry which is preliminary data.</text>
</comment>
<evidence type="ECO:0000313" key="3">
    <source>
        <dbReference type="Proteomes" id="UP001153069"/>
    </source>
</evidence>